<dbReference type="Proteomes" id="UP000799750">
    <property type="component" value="Unassembled WGS sequence"/>
</dbReference>
<sequence>MSQRKSPRTETFGDLNPWAEPAWYNVLSSPYYNDSHRKLRRFVREYMNENVLDFAEEWEEKGEVPREETIKFARAGLAFQDIPAKYRPGVSLPAGISEEDWDPFHDLVLQDERARVESGVLAGLSTASGIGVPPIAKFGTEKQKDAWLSGVFTGQTVFCLGATEPTGGSDLANLKTTAVKSDCGKYYIVNGYKKWITGVLTSTHMTTAVRTGGPGAAGVSVLVIPTNSPGFSTKKIKNTGANAGGSAWVTLENVQVPVENLIGTENRGFQVLMSNFNKERFSIAVAMNRKTRTCLSVAFAYANERVTFGQPLIANQVIRAKFANIAKDVEAHWAWLEQLAYHVKVNGWTDDLASRLALAKVLGGRMLEFANREAQQVLGGAGYQQGGVGSSVEQIGRDLRMLVVGGGSEEIISDLAVRQELNLSKRIGAKI</sequence>
<protein>
    <submittedName>
        <fullName evidence="10">Acyl-CoA dehydrogenase NM domain-like protein</fullName>
    </submittedName>
</protein>
<reference evidence="10" key="1">
    <citation type="journal article" date="2020" name="Stud. Mycol.">
        <title>101 Dothideomycetes genomes: a test case for predicting lifestyles and emergence of pathogens.</title>
        <authorList>
            <person name="Haridas S."/>
            <person name="Albert R."/>
            <person name="Binder M."/>
            <person name="Bloem J."/>
            <person name="Labutti K."/>
            <person name="Salamov A."/>
            <person name="Andreopoulos B."/>
            <person name="Baker S."/>
            <person name="Barry K."/>
            <person name="Bills G."/>
            <person name="Bluhm B."/>
            <person name="Cannon C."/>
            <person name="Castanera R."/>
            <person name="Culley D."/>
            <person name="Daum C."/>
            <person name="Ezra D."/>
            <person name="Gonzalez J."/>
            <person name="Henrissat B."/>
            <person name="Kuo A."/>
            <person name="Liang C."/>
            <person name="Lipzen A."/>
            <person name="Lutzoni F."/>
            <person name="Magnuson J."/>
            <person name="Mondo S."/>
            <person name="Nolan M."/>
            <person name="Ohm R."/>
            <person name="Pangilinan J."/>
            <person name="Park H.-J."/>
            <person name="Ramirez L."/>
            <person name="Alfaro M."/>
            <person name="Sun H."/>
            <person name="Tritt A."/>
            <person name="Yoshinaga Y."/>
            <person name="Zwiers L.-H."/>
            <person name="Turgeon B."/>
            <person name="Goodwin S."/>
            <person name="Spatafora J."/>
            <person name="Crous P."/>
            <person name="Grigoriev I."/>
        </authorList>
    </citation>
    <scope>NUCLEOTIDE SEQUENCE</scope>
    <source>
        <strain evidence="10">CBS 269.34</strain>
    </source>
</reference>
<dbReference type="InterPro" id="IPR009075">
    <property type="entry name" value="AcylCo_DH/oxidase_C"/>
</dbReference>
<evidence type="ECO:0000256" key="1">
    <source>
        <dbReference type="ARBA" id="ARBA00001974"/>
    </source>
</evidence>
<dbReference type="PANTHER" id="PTHR48083">
    <property type="entry name" value="MEDIUM-CHAIN SPECIFIC ACYL-COA DEHYDROGENASE, MITOCHONDRIAL-RELATED"/>
    <property type="match status" value="1"/>
</dbReference>
<evidence type="ECO:0000313" key="11">
    <source>
        <dbReference type="Proteomes" id="UP000799750"/>
    </source>
</evidence>
<dbReference type="AlphaFoldDB" id="A0A6A6RDW2"/>
<evidence type="ECO:0000259" key="9">
    <source>
        <dbReference type="Pfam" id="PF02771"/>
    </source>
</evidence>
<keyword evidence="11" id="KW-1185">Reference proteome</keyword>
<dbReference type="EMBL" id="MU004181">
    <property type="protein sequence ID" value="KAF2502606.1"/>
    <property type="molecule type" value="Genomic_DNA"/>
</dbReference>
<dbReference type="SUPFAM" id="SSF47203">
    <property type="entry name" value="Acyl-CoA dehydrogenase C-terminal domain-like"/>
    <property type="match status" value="1"/>
</dbReference>
<evidence type="ECO:0000256" key="5">
    <source>
        <dbReference type="ARBA" id="ARBA00023002"/>
    </source>
</evidence>
<evidence type="ECO:0000313" key="10">
    <source>
        <dbReference type="EMBL" id="KAF2502606.1"/>
    </source>
</evidence>
<dbReference type="SUPFAM" id="SSF56645">
    <property type="entry name" value="Acyl-CoA dehydrogenase NM domain-like"/>
    <property type="match status" value="1"/>
</dbReference>
<dbReference type="InterPro" id="IPR036250">
    <property type="entry name" value="AcylCo_DH-like_C"/>
</dbReference>
<dbReference type="GO" id="GO:0050660">
    <property type="term" value="F:flavin adenine dinucleotide binding"/>
    <property type="evidence" value="ECO:0007669"/>
    <property type="project" value="InterPro"/>
</dbReference>
<evidence type="ECO:0000256" key="3">
    <source>
        <dbReference type="ARBA" id="ARBA00022630"/>
    </source>
</evidence>
<organism evidence="10 11">
    <name type="scientific">Lophium mytilinum</name>
    <dbReference type="NCBI Taxonomy" id="390894"/>
    <lineage>
        <taxon>Eukaryota</taxon>
        <taxon>Fungi</taxon>
        <taxon>Dikarya</taxon>
        <taxon>Ascomycota</taxon>
        <taxon>Pezizomycotina</taxon>
        <taxon>Dothideomycetes</taxon>
        <taxon>Pleosporomycetidae</taxon>
        <taxon>Mytilinidiales</taxon>
        <taxon>Mytilinidiaceae</taxon>
        <taxon>Lophium</taxon>
    </lineage>
</organism>
<dbReference type="InterPro" id="IPR037069">
    <property type="entry name" value="AcylCoA_DH/ox_N_sf"/>
</dbReference>
<feature type="domain" description="Acyl-CoA dehydrogenase/oxidase C-terminal" evidence="7">
    <location>
        <begin position="266"/>
        <end position="417"/>
    </location>
</feature>
<name>A0A6A6RDW2_9PEZI</name>
<comment type="similarity">
    <text evidence="2 6">Belongs to the acyl-CoA dehydrogenase family.</text>
</comment>
<dbReference type="Gene3D" id="1.10.540.10">
    <property type="entry name" value="Acyl-CoA dehydrogenase/oxidase, N-terminal domain"/>
    <property type="match status" value="1"/>
</dbReference>
<evidence type="ECO:0000256" key="2">
    <source>
        <dbReference type="ARBA" id="ARBA00009347"/>
    </source>
</evidence>
<keyword evidence="5 6" id="KW-0560">Oxidoreductase</keyword>
<evidence type="ECO:0000256" key="4">
    <source>
        <dbReference type="ARBA" id="ARBA00022827"/>
    </source>
</evidence>
<feature type="domain" description="Acyl-CoA oxidase/dehydrogenase middle" evidence="8">
    <location>
        <begin position="159"/>
        <end position="254"/>
    </location>
</feature>
<keyword evidence="3 6" id="KW-0285">Flavoprotein</keyword>
<dbReference type="InterPro" id="IPR013786">
    <property type="entry name" value="AcylCoA_DH/ox_N"/>
</dbReference>
<dbReference type="InterPro" id="IPR009100">
    <property type="entry name" value="AcylCoA_DH/oxidase_NM_dom_sf"/>
</dbReference>
<dbReference type="Gene3D" id="1.20.140.10">
    <property type="entry name" value="Butyryl-CoA Dehydrogenase, subunit A, domain 3"/>
    <property type="match status" value="1"/>
</dbReference>
<dbReference type="Gene3D" id="2.40.110.10">
    <property type="entry name" value="Butyryl-CoA Dehydrogenase, subunit A, domain 2"/>
    <property type="match status" value="1"/>
</dbReference>
<dbReference type="OrthoDB" id="10254877at2759"/>
<dbReference type="InterPro" id="IPR046373">
    <property type="entry name" value="Acyl-CoA_Oxase/DH_mid-dom_sf"/>
</dbReference>
<comment type="cofactor">
    <cofactor evidence="1 6">
        <name>FAD</name>
        <dbReference type="ChEBI" id="CHEBI:57692"/>
    </cofactor>
</comment>
<dbReference type="PANTHER" id="PTHR48083:SF28">
    <property type="entry name" value="ACYL-COA DEHYDROGENASE FAMILY PROTEIN (AFU_ORTHOLOGUE AFUA_6G10880)-RELATED"/>
    <property type="match status" value="1"/>
</dbReference>
<accession>A0A6A6RDW2</accession>
<evidence type="ECO:0000259" key="8">
    <source>
        <dbReference type="Pfam" id="PF02770"/>
    </source>
</evidence>
<dbReference type="GO" id="GO:0033539">
    <property type="term" value="P:fatty acid beta-oxidation using acyl-CoA dehydrogenase"/>
    <property type="evidence" value="ECO:0007669"/>
    <property type="project" value="TreeGrafter"/>
</dbReference>
<dbReference type="Pfam" id="PF02771">
    <property type="entry name" value="Acyl-CoA_dh_N"/>
    <property type="match status" value="1"/>
</dbReference>
<dbReference type="Pfam" id="PF02770">
    <property type="entry name" value="Acyl-CoA_dh_M"/>
    <property type="match status" value="1"/>
</dbReference>
<dbReference type="InterPro" id="IPR006091">
    <property type="entry name" value="Acyl-CoA_Oxase/DH_mid-dom"/>
</dbReference>
<feature type="domain" description="Acyl-CoA dehydrogenase/oxidase N-terminal" evidence="9">
    <location>
        <begin position="34"/>
        <end position="154"/>
    </location>
</feature>
<gene>
    <name evidence="10" type="ORF">BU16DRAFT_14918</name>
</gene>
<evidence type="ECO:0000256" key="6">
    <source>
        <dbReference type="RuleBase" id="RU362125"/>
    </source>
</evidence>
<dbReference type="InterPro" id="IPR050741">
    <property type="entry name" value="Acyl-CoA_dehydrogenase"/>
</dbReference>
<keyword evidence="4 6" id="KW-0274">FAD</keyword>
<dbReference type="GO" id="GO:0003995">
    <property type="term" value="F:acyl-CoA dehydrogenase activity"/>
    <property type="evidence" value="ECO:0007669"/>
    <property type="project" value="TreeGrafter"/>
</dbReference>
<dbReference type="GO" id="GO:0005737">
    <property type="term" value="C:cytoplasm"/>
    <property type="evidence" value="ECO:0007669"/>
    <property type="project" value="TreeGrafter"/>
</dbReference>
<evidence type="ECO:0000259" key="7">
    <source>
        <dbReference type="Pfam" id="PF00441"/>
    </source>
</evidence>
<proteinExistence type="inferred from homology"/>
<dbReference type="Pfam" id="PF00441">
    <property type="entry name" value="Acyl-CoA_dh_1"/>
    <property type="match status" value="1"/>
</dbReference>